<dbReference type="AlphaFoldDB" id="A0A517S8W5"/>
<dbReference type="InterPro" id="IPR025202">
    <property type="entry name" value="PLD-like_dom"/>
</dbReference>
<evidence type="ECO:0000256" key="1">
    <source>
        <dbReference type="ARBA" id="ARBA00004651"/>
    </source>
</evidence>
<evidence type="ECO:0000256" key="6">
    <source>
        <dbReference type="ARBA" id="ARBA00022737"/>
    </source>
</evidence>
<organism evidence="15 16">
    <name type="scientific">Caulifigura coniformis</name>
    <dbReference type="NCBI Taxonomy" id="2527983"/>
    <lineage>
        <taxon>Bacteria</taxon>
        <taxon>Pseudomonadati</taxon>
        <taxon>Planctomycetota</taxon>
        <taxon>Planctomycetia</taxon>
        <taxon>Planctomycetales</taxon>
        <taxon>Planctomycetaceae</taxon>
        <taxon>Caulifigura</taxon>
    </lineage>
</organism>
<keyword evidence="2" id="KW-1003">Cell membrane</keyword>
<dbReference type="EMBL" id="CP036271">
    <property type="protein sequence ID" value="QDT52570.1"/>
    <property type="molecule type" value="Genomic_DNA"/>
</dbReference>
<dbReference type="PANTHER" id="PTHR21248:SF22">
    <property type="entry name" value="PHOSPHOLIPASE D"/>
    <property type="match status" value="1"/>
</dbReference>
<dbReference type="GO" id="GO:0005886">
    <property type="term" value="C:plasma membrane"/>
    <property type="evidence" value="ECO:0007669"/>
    <property type="project" value="UniProtKB-SubCell"/>
</dbReference>
<keyword evidence="5 13" id="KW-0812">Transmembrane</keyword>
<keyword evidence="8" id="KW-0443">Lipid metabolism</keyword>
<keyword evidence="16" id="KW-1185">Reference proteome</keyword>
<dbReference type="CDD" id="cd09112">
    <property type="entry name" value="PLDc_CLS_2"/>
    <property type="match status" value="1"/>
</dbReference>
<evidence type="ECO:0000256" key="9">
    <source>
        <dbReference type="ARBA" id="ARBA00023136"/>
    </source>
</evidence>
<evidence type="ECO:0000256" key="11">
    <source>
        <dbReference type="ARBA" id="ARBA00023264"/>
    </source>
</evidence>
<reference evidence="15 16" key="1">
    <citation type="submission" date="2019-02" db="EMBL/GenBank/DDBJ databases">
        <title>Deep-cultivation of Planctomycetes and their phenomic and genomic characterization uncovers novel biology.</title>
        <authorList>
            <person name="Wiegand S."/>
            <person name="Jogler M."/>
            <person name="Boedeker C."/>
            <person name="Pinto D."/>
            <person name="Vollmers J."/>
            <person name="Rivas-Marin E."/>
            <person name="Kohn T."/>
            <person name="Peeters S.H."/>
            <person name="Heuer A."/>
            <person name="Rast P."/>
            <person name="Oberbeckmann S."/>
            <person name="Bunk B."/>
            <person name="Jeske O."/>
            <person name="Meyerdierks A."/>
            <person name="Storesund J.E."/>
            <person name="Kallscheuer N."/>
            <person name="Luecker S."/>
            <person name="Lage O.M."/>
            <person name="Pohl T."/>
            <person name="Merkel B.J."/>
            <person name="Hornburger P."/>
            <person name="Mueller R.-W."/>
            <person name="Bruemmer F."/>
            <person name="Labrenz M."/>
            <person name="Spormann A.M."/>
            <person name="Op den Camp H."/>
            <person name="Overmann J."/>
            <person name="Amann R."/>
            <person name="Jetten M.S.M."/>
            <person name="Mascher T."/>
            <person name="Medema M.H."/>
            <person name="Devos D.P."/>
            <person name="Kaster A.-K."/>
            <person name="Ovreas L."/>
            <person name="Rohde M."/>
            <person name="Galperin M.Y."/>
            <person name="Jogler C."/>
        </authorList>
    </citation>
    <scope>NUCLEOTIDE SEQUENCE [LARGE SCALE GENOMIC DNA]</scope>
    <source>
        <strain evidence="15 16">Pan44</strain>
    </source>
</reference>
<keyword evidence="6" id="KW-0677">Repeat</keyword>
<dbReference type="InParanoid" id="A0A517S8W5"/>
<evidence type="ECO:0000313" key="16">
    <source>
        <dbReference type="Proteomes" id="UP000315700"/>
    </source>
</evidence>
<evidence type="ECO:0000256" key="2">
    <source>
        <dbReference type="ARBA" id="ARBA00022475"/>
    </source>
</evidence>
<evidence type="ECO:0000256" key="5">
    <source>
        <dbReference type="ARBA" id="ARBA00022692"/>
    </source>
</evidence>
<dbReference type="Pfam" id="PF13091">
    <property type="entry name" value="PLDc_2"/>
    <property type="match status" value="2"/>
</dbReference>
<evidence type="ECO:0000256" key="8">
    <source>
        <dbReference type="ARBA" id="ARBA00023098"/>
    </source>
</evidence>
<evidence type="ECO:0000256" key="4">
    <source>
        <dbReference type="ARBA" id="ARBA00022679"/>
    </source>
</evidence>
<evidence type="ECO:0000256" key="12">
    <source>
        <dbReference type="NCBIfam" id="TIGR04265"/>
    </source>
</evidence>
<sequence length="536" mass="60703">MIGELLQRNTLGERCFDVGGNCDGALGQICAATPAEAERSVITLGTPAPGLARWSLVFHNWNAILGLLFGYGLTLLLVRWVILTRRRQPASTVAWILAIALLPYVGGLLFLFFGINRVERRKKRRREARKSMHGRMPALHTITLEDPPLSEFPQQIHRMVRLAARLDDTVVTGDNQIEVFNDTNIILRRIEEAILAAKHSIHLEYYIWQPDKTGLRLRDLLIQKAREGVKVRFLYDGLGSIFLTRTFMKPLRESGAQTAVFIPGRSLRERWSFNLRSHRKIVVVDGKVGLTGGMNIGEEYLGRNRRLGYWRDTHLLMRGSSVSQLQQVFTEDWFYATGEEIQGPHEFPPPVVAGSTAAQVMSGGPDGDLREFHSLMFGAINDAQREVLLTTSYFVPTDALLAALCTAAARGVRVQLIVPMKSDHRFVVLAGRSYYDQLLEAGVEIHEYKRGIMHSKTLVIDACWSLVGSPNFDPRSLLLNFEVGVIMYDLEIARVLREHFETDLGYCRTIHRHEFERRPLRSVFAENVCRLFSPVL</sequence>
<dbReference type="FunCoup" id="A0A517S8W5">
    <property type="interactions" value="97"/>
</dbReference>
<dbReference type="InterPro" id="IPR022924">
    <property type="entry name" value="Cardiolipin_synthase"/>
</dbReference>
<feature type="domain" description="PLD phosphodiesterase" evidence="14">
    <location>
        <begin position="449"/>
        <end position="476"/>
    </location>
</feature>
<comment type="subcellular location">
    <subcellularLocation>
        <location evidence="1">Cell membrane</location>
        <topology evidence="1">Multi-pass membrane protein</topology>
    </subcellularLocation>
</comment>
<keyword evidence="10" id="KW-0594">Phospholipid biosynthesis</keyword>
<feature type="transmembrane region" description="Helical" evidence="13">
    <location>
        <begin position="94"/>
        <end position="115"/>
    </location>
</feature>
<evidence type="ECO:0000256" key="7">
    <source>
        <dbReference type="ARBA" id="ARBA00022989"/>
    </source>
</evidence>
<evidence type="ECO:0000259" key="14">
    <source>
        <dbReference type="PROSITE" id="PS50035"/>
    </source>
</evidence>
<dbReference type="NCBIfam" id="TIGR04265">
    <property type="entry name" value="bac_cardiolipin"/>
    <property type="match status" value="1"/>
</dbReference>
<keyword evidence="11" id="KW-1208">Phospholipid metabolism</keyword>
<protein>
    <recommendedName>
        <fullName evidence="12">Cardiolipin synthase</fullName>
        <ecNumber evidence="12">2.7.8.-</ecNumber>
    </recommendedName>
</protein>
<proteinExistence type="predicted"/>
<dbReference type="InterPro" id="IPR001736">
    <property type="entry name" value="PLipase_D/transphosphatidylase"/>
</dbReference>
<evidence type="ECO:0000256" key="3">
    <source>
        <dbReference type="ARBA" id="ARBA00022516"/>
    </source>
</evidence>
<dbReference type="CDD" id="cd09110">
    <property type="entry name" value="PLDc_CLS_1"/>
    <property type="match status" value="1"/>
</dbReference>
<accession>A0A517S8W5</accession>
<dbReference type="PROSITE" id="PS50035">
    <property type="entry name" value="PLD"/>
    <property type="match status" value="2"/>
</dbReference>
<dbReference type="GO" id="GO:0008808">
    <property type="term" value="F:cardiolipin synthase activity"/>
    <property type="evidence" value="ECO:0007669"/>
    <property type="project" value="UniProtKB-UniRule"/>
</dbReference>
<keyword evidence="9 13" id="KW-0472">Membrane</keyword>
<keyword evidence="3" id="KW-0444">Lipid biosynthesis</keyword>
<dbReference type="SUPFAM" id="SSF56024">
    <property type="entry name" value="Phospholipase D/nuclease"/>
    <property type="match status" value="2"/>
</dbReference>
<evidence type="ECO:0000256" key="13">
    <source>
        <dbReference type="SAM" id="Phobius"/>
    </source>
</evidence>
<dbReference type="GO" id="GO:0032049">
    <property type="term" value="P:cardiolipin biosynthetic process"/>
    <property type="evidence" value="ECO:0007669"/>
    <property type="project" value="UniProtKB-UniRule"/>
</dbReference>
<dbReference type="Proteomes" id="UP000315700">
    <property type="component" value="Chromosome"/>
</dbReference>
<dbReference type="OrthoDB" id="9762009at2"/>
<gene>
    <name evidence="15" type="primary">clsA</name>
    <name evidence="15" type="ORF">Pan44_05820</name>
</gene>
<dbReference type="PANTHER" id="PTHR21248">
    <property type="entry name" value="CARDIOLIPIN SYNTHASE"/>
    <property type="match status" value="1"/>
</dbReference>
<dbReference type="Gene3D" id="3.30.870.10">
    <property type="entry name" value="Endonuclease Chain A"/>
    <property type="match status" value="2"/>
</dbReference>
<keyword evidence="4 15" id="KW-0808">Transferase</keyword>
<dbReference type="EC" id="2.7.8.-" evidence="12"/>
<feature type="transmembrane region" description="Helical" evidence="13">
    <location>
        <begin position="63"/>
        <end position="82"/>
    </location>
</feature>
<dbReference type="Pfam" id="PF13396">
    <property type="entry name" value="PLDc_N"/>
    <property type="match status" value="1"/>
</dbReference>
<dbReference type="KEGG" id="ccos:Pan44_05820"/>
<name>A0A517S8W5_9PLAN</name>
<evidence type="ECO:0000256" key="10">
    <source>
        <dbReference type="ARBA" id="ARBA00023209"/>
    </source>
</evidence>
<keyword evidence="7 13" id="KW-1133">Transmembrane helix</keyword>
<dbReference type="InterPro" id="IPR027379">
    <property type="entry name" value="CLS_N"/>
</dbReference>
<dbReference type="SMART" id="SM00155">
    <property type="entry name" value="PLDc"/>
    <property type="match status" value="2"/>
</dbReference>
<feature type="domain" description="PLD phosphodiesterase" evidence="14">
    <location>
        <begin position="273"/>
        <end position="300"/>
    </location>
</feature>
<evidence type="ECO:0000313" key="15">
    <source>
        <dbReference type="EMBL" id="QDT52570.1"/>
    </source>
</evidence>